<gene>
    <name evidence="2" type="ORF">ACFPM3_29120</name>
</gene>
<keyword evidence="3" id="KW-1185">Reference proteome</keyword>
<name>A0ABV9XPX7_9ACTN</name>
<dbReference type="GO" id="GO:0005524">
    <property type="term" value="F:ATP binding"/>
    <property type="evidence" value="ECO:0007669"/>
    <property type="project" value="UniProtKB-KW"/>
</dbReference>
<keyword evidence="2" id="KW-0547">Nucleotide-binding</keyword>
<dbReference type="Proteomes" id="UP001595829">
    <property type="component" value="Unassembled WGS sequence"/>
</dbReference>
<keyword evidence="1" id="KW-0732">Signal</keyword>
<keyword evidence="2" id="KW-0067">ATP-binding</keyword>
<reference evidence="3" key="1">
    <citation type="journal article" date="2019" name="Int. J. Syst. Evol. Microbiol.">
        <title>The Global Catalogue of Microorganisms (GCM) 10K type strain sequencing project: providing services to taxonomists for standard genome sequencing and annotation.</title>
        <authorList>
            <consortium name="The Broad Institute Genomics Platform"/>
            <consortium name="The Broad Institute Genome Sequencing Center for Infectious Disease"/>
            <person name="Wu L."/>
            <person name="Ma J."/>
        </authorList>
    </citation>
    <scope>NUCLEOTIDE SEQUENCE [LARGE SCALE GENOMIC DNA]</scope>
    <source>
        <strain evidence="3">CGMCC 4.1648</strain>
    </source>
</reference>
<feature type="signal peptide" evidence="1">
    <location>
        <begin position="1"/>
        <end position="22"/>
    </location>
</feature>
<evidence type="ECO:0000313" key="2">
    <source>
        <dbReference type="EMBL" id="MFC5026200.1"/>
    </source>
</evidence>
<sequence length="112" mass="10214">MKQSAAKSLGVAALGAAFAVSAAGSAAAATAVPTGPALDTVSKALAVGETAELPGGAGEALAVTRGALDTVSSAAPSVPVETPVDPVMSLLGGLPLGNLPVGGSLPAAGLGG</sequence>
<dbReference type="EMBL" id="JBHSJD010000024">
    <property type="protein sequence ID" value="MFC5026200.1"/>
    <property type="molecule type" value="Genomic_DNA"/>
</dbReference>
<organism evidence="2 3">
    <name type="scientific">Streptomyces coeruleoprunus</name>
    <dbReference type="NCBI Taxonomy" id="285563"/>
    <lineage>
        <taxon>Bacteria</taxon>
        <taxon>Bacillati</taxon>
        <taxon>Actinomycetota</taxon>
        <taxon>Actinomycetes</taxon>
        <taxon>Kitasatosporales</taxon>
        <taxon>Streptomycetaceae</taxon>
        <taxon>Streptomyces</taxon>
    </lineage>
</organism>
<comment type="caution">
    <text evidence="2">The sequence shown here is derived from an EMBL/GenBank/DDBJ whole genome shotgun (WGS) entry which is preliminary data.</text>
</comment>
<accession>A0ABV9XPX7</accession>
<evidence type="ECO:0000256" key="1">
    <source>
        <dbReference type="SAM" id="SignalP"/>
    </source>
</evidence>
<dbReference type="RefSeq" id="WP_345689784.1">
    <property type="nucleotide sequence ID" value="NZ_BAABIT010000001.1"/>
</dbReference>
<protein>
    <submittedName>
        <fullName evidence="2">ATP-binding protein</fullName>
    </submittedName>
</protein>
<feature type="chain" id="PRO_5046085376" evidence="1">
    <location>
        <begin position="23"/>
        <end position="112"/>
    </location>
</feature>
<evidence type="ECO:0000313" key="3">
    <source>
        <dbReference type="Proteomes" id="UP001595829"/>
    </source>
</evidence>
<proteinExistence type="predicted"/>